<sequence length="129" mass="14808">MRAGLVDARRCRRSWRERSVPHCFDASHYEMGGEYHNPMEVFASAVLWEKDGELTIHDKTQGSQNSHEYVCNVFGLDPEKVVVKNAFGGGAFGQALRPKYQLFLAVMASLDLKRSMKVEMSRREMFYLT</sequence>
<name>A0ABU0BV02_9HYPH</name>
<reference evidence="2 3" key="1">
    <citation type="submission" date="2023-07" db="EMBL/GenBank/DDBJ databases">
        <title>Genomic Encyclopedia of Type Strains, Phase IV (KMG-IV): sequencing the most valuable type-strain genomes for metagenomic binning, comparative biology and taxonomic classification.</title>
        <authorList>
            <person name="Goeker M."/>
        </authorList>
    </citation>
    <scope>NUCLEOTIDE SEQUENCE [LARGE SCALE GENOMIC DNA]</scope>
    <source>
        <strain evidence="2 3">DSM 1112</strain>
    </source>
</reference>
<comment type="caution">
    <text evidence="2">The sequence shown here is derived from an EMBL/GenBank/DDBJ whole genome shotgun (WGS) entry which is preliminary data.</text>
</comment>
<dbReference type="InterPro" id="IPR037165">
    <property type="entry name" value="AldOxase/xan_DH_Mopterin-bd_sf"/>
</dbReference>
<accession>A0ABU0BV02</accession>
<organism evidence="2 3">
    <name type="scientific">Pararhizobium capsulatum DSM 1112</name>
    <dbReference type="NCBI Taxonomy" id="1121113"/>
    <lineage>
        <taxon>Bacteria</taxon>
        <taxon>Pseudomonadati</taxon>
        <taxon>Pseudomonadota</taxon>
        <taxon>Alphaproteobacteria</taxon>
        <taxon>Hyphomicrobiales</taxon>
        <taxon>Rhizobiaceae</taxon>
        <taxon>Rhizobium/Agrobacterium group</taxon>
        <taxon>Pararhizobium</taxon>
    </lineage>
</organism>
<dbReference type="PANTHER" id="PTHR11908">
    <property type="entry name" value="XANTHINE DEHYDROGENASE"/>
    <property type="match status" value="1"/>
</dbReference>
<evidence type="ECO:0000259" key="1">
    <source>
        <dbReference type="Pfam" id="PF02738"/>
    </source>
</evidence>
<keyword evidence="3" id="KW-1185">Reference proteome</keyword>
<proteinExistence type="predicted"/>
<dbReference type="InterPro" id="IPR016208">
    <property type="entry name" value="Ald_Oxase/xanthine_DH-like"/>
</dbReference>
<dbReference type="Pfam" id="PF02738">
    <property type="entry name" value="MoCoBD_1"/>
    <property type="match status" value="1"/>
</dbReference>
<evidence type="ECO:0000313" key="2">
    <source>
        <dbReference type="EMBL" id="MDQ0322075.1"/>
    </source>
</evidence>
<gene>
    <name evidence="2" type="ORF">QO002_004281</name>
</gene>
<evidence type="ECO:0000313" key="3">
    <source>
        <dbReference type="Proteomes" id="UP001230207"/>
    </source>
</evidence>
<feature type="domain" description="Aldehyde oxidase/xanthine dehydrogenase first molybdopterin binding" evidence="1">
    <location>
        <begin position="26"/>
        <end position="128"/>
    </location>
</feature>
<dbReference type="SUPFAM" id="SSF56003">
    <property type="entry name" value="Molybdenum cofactor-binding domain"/>
    <property type="match status" value="1"/>
</dbReference>
<dbReference type="EMBL" id="JAUSVF010000002">
    <property type="protein sequence ID" value="MDQ0322075.1"/>
    <property type="molecule type" value="Genomic_DNA"/>
</dbReference>
<dbReference type="InterPro" id="IPR008274">
    <property type="entry name" value="AldOxase/xan_DH_MoCoBD1"/>
</dbReference>
<dbReference type="Proteomes" id="UP001230207">
    <property type="component" value="Unassembled WGS sequence"/>
</dbReference>
<dbReference type="PANTHER" id="PTHR11908:SF153">
    <property type="entry name" value="DEHYDROGENASE"/>
    <property type="match status" value="1"/>
</dbReference>
<protein>
    <submittedName>
        <fullName evidence="2">CO/xanthine dehydrogenase Mo-binding subunit</fullName>
    </submittedName>
</protein>
<dbReference type="Gene3D" id="3.30.365.10">
    <property type="entry name" value="Aldehyde oxidase/xanthine dehydrogenase, molybdopterin binding domain"/>
    <property type="match status" value="1"/>
</dbReference>